<accession>A0A645C400</accession>
<comment type="caution">
    <text evidence="1">The sequence shown here is derived from an EMBL/GenBank/DDBJ whole genome shotgun (WGS) entry which is preliminary data.</text>
</comment>
<proteinExistence type="predicted"/>
<sequence length="65" mass="7500">MRHHGGHDAPLQLRQRNLMEMKQIMDDQDILIIRFEKITGNARGQAKFLFAVDPQNDIRIADVDG</sequence>
<dbReference type="EMBL" id="VSSQ01024267">
    <property type="protein sequence ID" value="MPM71681.1"/>
    <property type="molecule type" value="Genomic_DNA"/>
</dbReference>
<evidence type="ECO:0000313" key="1">
    <source>
        <dbReference type="EMBL" id="MPM71681.1"/>
    </source>
</evidence>
<name>A0A645C400_9ZZZZ</name>
<gene>
    <name evidence="1" type="ORF">SDC9_118651</name>
</gene>
<organism evidence="1">
    <name type="scientific">bioreactor metagenome</name>
    <dbReference type="NCBI Taxonomy" id="1076179"/>
    <lineage>
        <taxon>unclassified sequences</taxon>
        <taxon>metagenomes</taxon>
        <taxon>ecological metagenomes</taxon>
    </lineage>
</organism>
<dbReference type="AlphaFoldDB" id="A0A645C400"/>
<reference evidence="1" key="1">
    <citation type="submission" date="2019-08" db="EMBL/GenBank/DDBJ databases">
        <authorList>
            <person name="Kucharzyk K."/>
            <person name="Murdoch R.W."/>
            <person name="Higgins S."/>
            <person name="Loffler F."/>
        </authorList>
    </citation>
    <scope>NUCLEOTIDE SEQUENCE</scope>
</reference>
<protein>
    <submittedName>
        <fullName evidence="1">Uncharacterized protein</fullName>
    </submittedName>
</protein>